<dbReference type="GO" id="GO:0005886">
    <property type="term" value="C:plasma membrane"/>
    <property type="evidence" value="ECO:0007669"/>
    <property type="project" value="UniProtKB-SubCell"/>
</dbReference>
<feature type="domain" description="ABC transmembrane type-1" evidence="8">
    <location>
        <begin position="53"/>
        <end position="233"/>
    </location>
</feature>
<feature type="transmembrane region" description="Helical" evidence="7">
    <location>
        <begin position="182"/>
        <end position="203"/>
    </location>
</feature>
<evidence type="ECO:0000256" key="3">
    <source>
        <dbReference type="ARBA" id="ARBA00022475"/>
    </source>
</evidence>
<keyword evidence="3" id="KW-1003">Cell membrane</keyword>
<dbReference type="GO" id="GO:0055085">
    <property type="term" value="P:transmembrane transport"/>
    <property type="evidence" value="ECO:0007669"/>
    <property type="project" value="InterPro"/>
</dbReference>
<dbReference type="AlphaFoldDB" id="A0A430AZZ1"/>
<organism evidence="9 10">
    <name type="scientific">Vagococcus carniphilus</name>
    <dbReference type="NCBI Taxonomy" id="218144"/>
    <lineage>
        <taxon>Bacteria</taxon>
        <taxon>Bacillati</taxon>
        <taxon>Bacillota</taxon>
        <taxon>Bacilli</taxon>
        <taxon>Lactobacillales</taxon>
        <taxon>Enterococcaceae</taxon>
        <taxon>Vagococcus</taxon>
    </lineage>
</organism>
<dbReference type="Gene3D" id="1.10.3720.10">
    <property type="entry name" value="MetI-like"/>
    <property type="match status" value="1"/>
</dbReference>
<keyword evidence="4 7" id="KW-0812">Transmembrane</keyword>
<dbReference type="SUPFAM" id="SSF161098">
    <property type="entry name" value="MetI-like"/>
    <property type="match status" value="1"/>
</dbReference>
<dbReference type="Pfam" id="PF00528">
    <property type="entry name" value="BPD_transp_1"/>
    <property type="match status" value="1"/>
</dbReference>
<reference evidence="9 10" key="1">
    <citation type="submission" date="2017-05" db="EMBL/GenBank/DDBJ databases">
        <title>Vagococcus spp. assemblies.</title>
        <authorList>
            <person name="Gulvik C.A."/>
        </authorList>
    </citation>
    <scope>NUCLEOTIDE SEQUENCE [LARGE SCALE GENOMIC DNA]</scope>
    <source>
        <strain evidence="9 10">SS1714</strain>
    </source>
</reference>
<dbReference type="PANTHER" id="PTHR30151">
    <property type="entry name" value="ALKANE SULFONATE ABC TRANSPORTER-RELATED, MEMBRANE SUBUNIT"/>
    <property type="match status" value="1"/>
</dbReference>
<feature type="transmembrane region" description="Helical" evidence="7">
    <location>
        <begin position="7"/>
        <end position="26"/>
    </location>
</feature>
<dbReference type="InterPro" id="IPR035906">
    <property type="entry name" value="MetI-like_sf"/>
</dbReference>
<evidence type="ECO:0000256" key="7">
    <source>
        <dbReference type="RuleBase" id="RU363032"/>
    </source>
</evidence>
<name>A0A430AZZ1_9ENTE</name>
<sequence length="246" mass="28182">MRTSKLLNFFLGMVSFILFWYLLFLLTNNPAIPHPFASLEKAWDIKNILFLHTGASFLRIFISLILASLISVPLGILLARFEKVNRLFSPLIYFLYPLPKVAFLPIFMIFFGLGNTSKILLIFSIISLQLLLSIRDGVNQIPKTYYQVMTDYNSSYLQELRYVTLPALIPTLFSSLRVSVAISLASLFFAENYATTYGLGYLIMGAWTKMDYEELFVGILAIAVLGFFIFTLLDELEKRLMPYRSL</sequence>
<dbReference type="GeneID" id="95581950"/>
<dbReference type="InterPro" id="IPR000515">
    <property type="entry name" value="MetI-like"/>
</dbReference>
<dbReference type="Proteomes" id="UP000288028">
    <property type="component" value="Unassembled WGS sequence"/>
</dbReference>
<proteinExistence type="inferred from homology"/>
<evidence type="ECO:0000313" key="9">
    <source>
        <dbReference type="EMBL" id="RSU13619.1"/>
    </source>
</evidence>
<comment type="caution">
    <text evidence="9">The sequence shown here is derived from an EMBL/GenBank/DDBJ whole genome shotgun (WGS) entry which is preliminary data.</text>
</comment>
<keyword evidence="10" id="KW-1185">Reference proteome</keyword>
<dbReference type="EMBL" id="NGKB01000008">
    <property type="protein sequence ID" value="RSU13619.1"/>
    <property type="molecule type" value="Genomic_DNA"/>
</dbReference>
<keyword evidence="2 7" id="KW-0813">Transport</keyword>
<gene>
    <name evidence="9" type="ORF">CBF28_09015</name>
</gene>
<evidence type="ECO:0000313" key="10">
    <source>
        <dbReference type="Proteomes" id="UP000288028"/>
    </source>
</evidence>
<comment type="similarity">
    <text evidence="7">Belongs to the binding-protein-dependent transport system permease family.</text>
</comment>
<keyword evidence="6 7" id="KW-0472">Membrane</keyword>
<comment type="subcellular location">
    <subcellularLocation>
        <location evidence="1 7">Cell membrane</location>
        <topology evidence="1 7">Multi-pass membrane protein</topology>
    </subcellularLocation>
</comment>
<evidence type="ECO:0000256" key="2">
    <source>
        <dbReference type="ARBA" id="ARBA00022448"/>
    </source>
</evidence>
<dbReference type="PANTHER" id="PTHR30151:SF0">
    <property type="entry name" value="ABC TRANSPORTER PERMEASE PROTEIN MJ0413-RELATED"/>
    <property type="match status" value="1"/>
</dbReference>
<feature type="transmembrane region" description="Helical" evidence="7">
    <location>
        <begin position="91"/>
        <end position="113"/>
    </location>
</feature>
<feature type="transmembrane region" description="Helical" evidence="7">
    <location>
        <begin position="57"/>
        <end position="79"/>
    </location>
</feature>
<keyword evidence="5 7" id="KW-1133">Transmembrane helix</keyword>
<evidence type="ECO:0000259" key="8">
    <source>
        <dbReference type="PROSITE" id="PS50928"/>
    </source>
</evidence>
<evidence type="ECO:0000256" key="5">
    <source>
        <dbReference type="ARBA" id="ARBA00022989"/>
    </source>
</evidence>
<evidence type="ECO:0000256" key="1">
    <source>
        <dbReference type="ARBA" id="ARBA00004651"/>
    </source>
</evidence>
<protein>
    <submittedName>
        <fullName evidence="9">ABC transporter permease</fullName>
    </submittedName>
</protein>
<dbReference type="PROSITE" id="PS50928">
    <property type="entry name" value="ABC_TM1"/>
    <property type="match status" value="1"/>
</dbReference>
<accession>A0A430AZZ1</accession>
<evidence type="ECO:0000256" key="6">
    <source>
        <dbReference type="ARBA" id="ARBA00023136"/>
    </source>
</evidence>
<evidence type="ECO:0000256" key="4">
    <source>
        <dbReference type="ARBA" id="ARBA00022692"/>
    </source>
</evidence>
<dbReference type="OrthoDB" id="9804353at2"/>
<feature type="transmembrane region" description="Helical" evidence="7">
    <location>
        <begin position="215"/>
        <end position="233"/>
    </location>
</feature>
<dbReference type="RefSeq" id="WP_126794363.1">
    <property type="nucleotide sequence ID" value="NZ_CP060720.1"/>
</dbReference>
<dbReference type="CDD" id="cd06261">
    <property type="entry name" value="TM_PBP2"/>
    <property type="match status" value="1"/>
</dbReference>